<comment type="caution">
    <text evidence="2">The sequence shown here is derived from an EMBL/GenBank/DDBJ whole genome shotgun (WGS) entry which is preliminary data.</text>
</comment>
<sequence>MNLNLPLGIGQIHAFRVLFRENPGLALIILLLLIALAYYLNSRR</sequence>
<organism evidence="2 3">
    <name type="scientific">Paucilactobacillus wasatchensis</name>
    <dbReference type="NCBI Taxonomy" id="1335616"/>
    <lineage>
        <taxon>Bacteria</taxon>
        <taxon>Bacillati</taxon>
        <taxon>Bacillota</taxon>
        <taxon>Bacilli</taxon>
        <taxon>Lactobacillales</taxon>
        <taxon>Lactobacillaceae</taxon>
        <taxon>Paucilactobacillus</taxon>
    </lineage>
</organism>
<protein>
    <submittedName>
        <fullName evidence="2">Uncharacterized protein</fullName>
    </submittedName>
</protein>
<evidence type="ECO:0000313" key="3">
    <source>
        <dbReference type="Proteomes" id="UP000032279"/>
    </source>
</evidence>
<evidence type="ECO:0000256" key="1">
    <source>
        <dbReference type="SAM" id="Phobius"/>
    </source>
</evidence>
<name>A0A0D0Y3S4_9LACO</name>
<accession>A0A0D0Y3S4</accession>
<dbReference type="PATRIC" id="fig|1335616.4.peg.1523"/>
<reference evidence="2 3" key="1">
    <citation type="submission" date="2013-08" db="EMBL/GenBank/DDBJ databases">
        <title>Lactobacillus wasatchii sp. WDC04, a late gas producing bacteria isolated from aged chedder cheese.</title>
        <authorList>
            <person name="Oberg C.J."/>
            <person name="Culumber M."/>
            <person name="McMahon D.J."/>
            <person name="Broadbent J.R."/>
            <person name="Oberg T.S."/>
            <person name="Ortaki F."/>
        </authorList>
    </citation>
    <scope>NUCLEOTIDE SEQUENCE [LARGE SCALE GENOMIC DNA]</scope>
    <source>
        <strain evidence="2 3">WDC04</strain>
    </source>
</reference>
<keyword evidence="1" id="KW-1133">Transmembrane helix</keyword>
<keyword evidence="3" id="KW-1185">Reference proteome</keyword>
<evidence type="ECO:0000313" key="2">
    <source>
        <dbReference type="EMBL" id="KIS02903.1"/>
    </source>
</evidence>
<dbReference type="EMBL" id="AWTT01000041">
    <property type="protein sequence ID" value="KIS02903.1"/>
    <property type="molecule type" value="Genomic_DNA"/>
</dbReference>
<feature type="transmembrane region" description="Helical" evidence="1">
    <location>
        <begin position="24"/>
        <end position="41"/>
    </location>
</feature>
<gene>
    <name evidence="2" type="ORF">WDC_1519</name>
</gene>
<keyword evidence="1" id="KW-0812">Transmembrane</keyword>
<dbReference type="Proteomes" id="UP000032279">
    <property type="component" value="Unassembled WGS sequence"/>
</dbReference>
<keyword evidence="1" id="KW-0472">Membrane</keyword>
<dbReference type="AlphaFoldDB" id="A0A0D0Y3S4"/>
<proteinExistence type="predicted"/>